<organism evidence="1 2">
    <name type="scientific">Chryseotalea sanaruensis</name>
    <dbReference type="NCBI Taxonomy" id="2482724"/>
    <lineage>
        <taxon>Bacteria</taxon>
        <taxon>Pseudomonadati</taxon>
        <taxon>Bacteroidota</taxon>
        <taxon>Cytophagia</taxon>
        <taxon>Cytophagales</taxon>
        <taxon>Chryseotaleaceae</taxon>
        <taxon>Chryseotalea</taxon>
    </lineage>
</organism>
<dbReference type="RefSeq" id="WP_127120593.1">
    <property type="nucleotide sequence ID" value="NZ_BHXQ01000001.1"/>
</dbReference>
<evidence type="ECO:0000313" key="2">
    <source>
        <dbReference type="Proteomes" id="UP000288227"/>
    </source>
</evidence>
<proteinExistence type="predicted"/>
<dbReference type="EMBL" id="BHXQ01000001">
    <property type="protein sequence ID" value="GCC49928.1"/>
    <property type="molecule type" value="Genomic_DNA"/>
</dbReference>
<gene>
    <name evidence="1" type="ORF">SanaruYs_01430</name>
</gene>
<dbReference type="AlphaFoldDB" id="A0A401U4T1"/>
<dbReference type="OrthoDB" id="1523307at2"/>
<sequence>MNLSKDWITQGLIDFEYKKYMLLAYLQNVRQSFSRVELYPYLGDLVFHFRNLQELKRTKMVFKDAFPKELSIEDLQKLELSYKQLVEDDAIMEELEAIIDYALPQFKNSLDEGSLIYEHVESQCELAPIGVTPLYANEGYLFVSQPPEKETAIYRYQVSIFEDRHEPMRSLQTIYLETQMRTLATTYENMKLDLVKRFKDLPNPATFLVISRSKFPQKETLMPVVKRLFVKHLSKVA</sequence>
<protein>
    <submittedName>
        <fullName evidence="1">Uncharacterized protein</fullName>
    </submittedName>
</protein>
<keyword evidence="2" id="KW-1185">Reference proteome</keyword>
<dbReference type="Proteomes" id="UP000288227">
    <property type="component" value="Unassembled WGS sequence"/>
</dbReference>
<comment type="caution">
    <text evidence="1">The sequence shown here is derived from an EMBL/GenBank/DDBJ whole genome shotgun (WGS) entry which is preliminary data.</text>
</comment>
<reference evidence="1 2" key="1">
    <citation type="submission" date="2018-11" db="EMBL/GenBank/DDBJ databases">
        <title>Chryseotalea sanarue gen. nov., sp., nov., a member of the family Cytophagaceae, isolated from a brackish lake in Hamamatsu Japan.</title>
        <authorList>
            <person name="Maejima Y."/>
            <person name="Iino T."/>
            <person name="Muraguchi Y."/>
            <person name="Fukuda K."/>
            <person name="Ohkuma M."/>
            <person name="Moriuchi R."/>
            <person name="Dohra H."/>
            <person name="Kimbara K."/>
            <person name="Shintani M."/>
        </authorList>
    </citation>
    <scope>NUCLEOTIDE SEQUENCE [LARGE SCALE GENOMIC DNA]</scope>
    <source>
        <strain evidence="1 2">Ys</strain>
    </source>
</reference>
<accession>A0A401U4T1</accession>
<name>A0A401U4T1_9BACT</name>
<evidence type="ECO:0000313" key="1">
    <source>
        <dbReference type="EMBL" id="GCC49928.1"/>
    </source>
</evidence>